<dbReference type="Gene3D" id="2.130.10.10">
    <property type="entry name" value="YVTN repeat-like/Quinoprotein amine dehydrogenase"/>
    <property type="match status" value="2"/>
</dbReference>
<dbReference type="SUPFAM" id="SSF51004">
    <property type="entry name" value="C-terminal (heme d1) domain of cytochrome cd1-nitrite reductase"/>
    <property type="match status" value="1"/>
</dbReference>
<feature type="chain" id="PRO_5040831170" evidence="1">
    <location>
        <begin position="26"/>
        <end position="343"/>
    </location>
</feature>
<reference evidence="2 3" key="1">
    <citation type="submission" date="2020-08" db="EMBL/GenBank/DDBJ databases">
        <title>Genomic Encyclopedia of Type Strains, Phase IV (KMG-V): Genome sequencing to study the core and pangenomes of soil and plant-associated prokaryotes.</title>
        <authorList>
            <person name="Whitman W."/>
        </authorList>
    </citation>
    <scope>NUCLEOTIDE SEQUENCE [LARGE SCALE GENOMIC DNA]</scope>
    <source>
        <strain evidence="2 3">X5P2</strain>
    </source>
</reference>
<dbReference type="PANTHER" id="PTHR47197:SF3">
    <property type="entry name" value="DIHYDRO-HEME D1 DEHYDROGENASE"/>
    <property type="match status" value="1"/>
</dbReference>
<dbReference type="InterPro" id="IPR019405">
    <property type="entry name" value="Lactonase_7-beta_prop"/>
</dbReference>
<name>A0A9X0U7W2_9BACT</name>
<dbReference type="NCBIfam" id="TIGR02276">
    <property type="entry name" value="beta_rpt_yvtn"/>
    <property type="match status" value="1"/>
</dbReference>
<gene>
    <name evidence="2" type="ORF">HDF14_005079</name>
</gene>
<evidence type="ECO:0000313" key="2">
    <source>
        <dbReference type="EMBL" id="MBB5331432.1"/>
    </source>
</evidence>
<keyword evidence="3" id="KW-1185">Reference proteome</keyword>
<dbReference type="InterPro" id="IPR011964">
    <property type="entry name" value="YVTN_b-propeller_repeat"/>
</dbReference>
<proteinExistence type="predicted"/>
<dbReference type="Pfam" id="PF10282">
    <property type="entry name" value="Lactonase"/>
    <property type="match status" value="1"/>
</dbReference>
<dbReference type="AlphaFoldDB" id="A0A9X0U7W2"/>
<comment type="caution">
    <text evidence="2">The sequence shown here is derived from an EMBL/GenBank/DDBJ whole genome shotgun (WGS) entry which is preliminary data.</text>
</comment>
<organism evidence="2 3">
    <name type="scientific">Tunturiibacter gelidiferens</name>
    <dbReference type="NCBI Taxonomy" id="3069689"/>
    <lineage>
        <taxon>Bacteria</taxon>
        <taxon>Pseudomonadati</taxon>
        <taxon>Acidobacteriota</taxon>
        <taxon>Terriglobia</taxon>
        <taxon>Terriglobales</taxon>
        <taxon>Acidobacteriaceae</taxon>
        <taxon>Tunturiibacter</taxon>
    </lineage>
</organism>
<protein>
    <submittedName>
        <fullName evidence="2">YVTN family beta-propeller protein</fullName>
    </submittedName>
</protein>
<evidence type="ECO:0000313" key="3">
    <source>
        <dbReference type="Proteomes" id="UP000535182"/>
    </source>
</evidence>
<accession>A0A9X0U7W2</accession>
<dbReference type="PANTHER" id="PTHR47197">
    <property type="entry name" value="PROTEIN NIRF"/>
    <property type="match status" value="1"/>
</dbReference>
<feature type="signal peptide" evidence="1">
    <location>
        <begin position="1"/>
        <end position="25"/>
    </location>
</feature>
<dbReference type="InterPro" id="IPR011048">
    <property type="entry name" value="Haem_d1_sf"/>
</dbReference>
<keyword evidence="1" id="KW-0732">Signal</keyword>
<evidence type="ECO:0000256" key="1">
    <source>
        <dbReference type="SAM" id="SignalP"/>
    </source>
</evidence>
<dbReference type="InterPro" id="IPR051200">
    <property type="entry name" value="Host-pathogen_enzymatic-act"/>
</dbReference>
<dbReference type="RefSeq" id="WP_183981277.1">
    <property type="nucleotide sequence ID" value="NZ_JACHEB010000015.1"/>
</dbReference>
<sequence>MPTFRPALIVVASALLASTSLLLFAQQPYQIIDHWKVGGSGGWDYLLADSPSHLLFLTHGSRVEVLDTTTGKAVAAITGMKATHGVALDDSGKFGYISDGGNNSVVVFDRQTYKVVATVPAGTNPDGIVFEPATRTVWAFNGRSNNVTVLDAATNKVVSTLEVPGKPEFPVADDRGSVYDNIESRNELVRFDARTRKITATWSLTNCESPSGLAIDSQHRRLFAVCDGNKMAVVDADSGNQLASPEIGGRPDAASFSSTRQLAFSSNGIGTLTIIDAGDHYRVVQNLPTAVGARTMSYDELTDRAFLVTAQLGVAPAPTKENPHPRPTIVPDTFEVLEVGRKK</sequence>
<dbReference type="EMBL" id="JACHEB010000015">
    <property type="protein sequence ID" value="MBB5331432.1"/>
    <property type="molecule type" value="Genomic_DNA"/>
</dbReference>
<dbReference type="InterPro" id="IPR015943">
    <property type="entry name" value="WD40/YVTN_repeat-like_dom_sf"/>
</dbReference>
<dbReference type="Proteomes" id="UP000535182">
    <property type="component" value="Unassembled WGS sequence"/>
</dbReference>